<dbReference type="InterPro" id="IPR050491">
    <property type="entry name" value="AmpC-like"/>
</dbReference>
<gene>
    <name evidence="3" type="ORF">MMF97_14095</name>
</gene>
<evidence type="ECO:0000259" key="2">
    <source>
        <dbReference type="Pfam" id="PF00144"/>
    </source>
</evidence>
<organism evidence="3 4">
    <name type="scientific">Pedobacter montanisoli</name>
    <dbReference type="NCBI Taxonomy" id="2923277"/>
    <lineage>
        <taxon>Bacteria</taxon>
        <taxon>Pseudomonadati</taxon>
        <taxon>Bacteroidota</taxon>
        <taxon>Sphingobacteriia</taxon>
        <taxon>Sphingobacteriales</taxon>
        <taxon>Sphingobacteriaceae</taxon>
        <taxon>Pedobacter</taxon>
    </lineage>
</organism>
<dbReference type="RefSeq" id="WP_243363172.1">
    <property type="nucleotide sequence ID" value="NZ_JALGBH010000002.1"/>
</dbReference>
<evidence type="ECO:0000313" key="3">
    <source>
        <dbReference type="EMBL" id="MCJ0743846.1"/>
    </source>
</evidence>
<name>A0ABS9ZZU2_9SPHI</name>
<keyword evidence="4" id="KW-1185">Reference proteome</keyword>
<dbReference type="PANTHER" id="PTHR46825:SF9">
    <property type="entry name" value="BETA-LACTAMASE-RELATED DOMAIN-CONTAINING PROTEIN"/>
    <property type="match status" value="1"/>
</dbReference>
<evidence type="ECO:0000313" key="4">
    <source>
        <dbReference type="Proteomes" id="UP001165460"/>
    </source>
</evidence>
<protein>
    <submittedName>
        <fullName evidence="3">Beta-lactamase family protein</fullName>
    </submittedName>
</protein>
<reference evidence="3" key="1">
    <citation type="submission" date="2022-03" db="EMBL/GenBank/DDBJ databases">
        <authorList>
            <person name="Woo C.Y."/>
        </authorList>
    </citation>
    <scope>NUCLEOTIDE SEQUENCE</scope>
    <source>
        <strain evidence="3">CYS-01</strain>
    </source>
</reference>
<dbReference type="InterPro" id="IPR012338">
    <property type="entry name" value="Beta-lactam/transpept-like"/>
</dbReference>
<dbReference type="PANTHER" id="PTHR46825">
    <property type="entry name" value="D-ALANYL-D-ALANINE-CARBOXYPEPTIDASE/ENDOPEPTIDASE AMPH"/>
    <property type="match status" value="1"/>
</dbReference>
<dbReference type="InterPro" id="IPR001466">
    <property type="entry name" value="Beta-lactam-related"/>
</dbReference>
<sequence length="362" mass="41177">MRKNLSHMILCLLLALSFVNVNAQEKEVAQIAAKVGAPAIQVVHIKKGKITAVNFGKKKADSSALITENTAFQAASLTKVIAAYTFFKLYDKGLIDLDKPLSEYFTYNRLVNEPQGRLITARMVLTHRTGFLNWEGAVGSAEWYNTPLHVQFVPGTKYKYSGEGFYYLQLAMEKVAGKPFREIVREEVFKPLKMEHSDMQWNEALFIDYAYGHYSADKPRKLAKWSYTNAAYTLYTTALDYSRFVQQALVEGKGLKKKTHLLMISKANEAQKSSGEVNDDDKHVPCALGMRMQINEKGTWLWHTGSNPGFRCFFIVNPATKESLVAFNNSDTGMPAFNELMHLFLEKDQTFWAYKWRNGELD</sequence>
<dbReference type="SUPFAM" id="SSF56601">
    <property type="entry name" value="beta-lactamase/transpeptidase-like"/>
    <property type="match status" value="1"/>
</dbReference>
<proteinExistence type="predicted"/>
<keyword evidence="1" id="KW-0732">Signal</keyword>
<dbReference type="Pfam" id="PF00144">
    <property type="entry name" value="Beta-lactamase"/>
    <property type="match status" value="1"/>
</dbReference>
<dbReference type="EMBL" id="JALGBH010000002">
    <property type="protein sequence ID" value="MCJ0743846.1"/>
    <property type="molecule type" value="Genomic_DNA"/>
</dbReference>
<feature type="signal peptide" evidence="1">
    <location>
        <begin position="1"/>
        <end position="23"/>
    </location>
</feature>
<dbReference type="Gene3D" id="3.40.710.10">
    <property type="entry name" value="DD-peptidase/beta-lactamase superfamily"/>
    <property type="match status" value="1"/>
</dbReference>
<feature type="domain" description="Beta-lactamase-related" evidence="2">
    <location>
        <begin position="28"/>
        <end position="336"/>
    </location>
</feature>
<dbReference type="Proteomes" id="UP001165460">
    <property type="component" value="Unassembled WGS sequence"/>
</dbReference>
<feature type="chain" id="PRO_5045405109" evidence="1">
    <location>
        <begin position="24"/>
        <end position="362"/>
    </location>
</feature>
<evidence type="ECO:0000256" key="1">
    <source>
        <dbReference type="SAM" id="SignalP"/>
    </source>
</evidence>
<comment type="caution">
    <text evidence="3">The sequence shown here is derived from an EMBL/GenBank/DDBJ whole genome shotgun (WGS) entry which is preliminary data.</text>
</comment>
<accession>A0ABS9ZZU2</accession>